<dbReference type="SUPFAM" id="SSF54593">
    <property type="entry name" value="Glyoxalase/Bleomycin resistance protein/Dihydroxybiphenyl dioxygenase"/>
    <property type="match status" value="2"/>
</dbReference>
<protein>
    <submittedName>
        <fullName evidence="2">27 kDa antigen Cfp30B</fullName>
    </submittedName>
</protein>
<dbReference type="InterPro" id="IPR052164">
    <property type="entry name" value="Anthracycline_SecMetBiosynth"/>
</dbReference>
<dbReference type="KEGG" id="ahw:NCTC11636_01427"/>
<dbReference type="OrthoDB" id="9793039at2"/>
<keyword evidence="3" id="KW-1185">Reference proteome</keyword>
<dbReference type="PANTHER" id="PTHR33993">
    <property type="entry name" value="GLYOXALASE-RELATED"/>
    <property type="match status" value="1"/>
</dbReference>
<dbReference type="Pfam" id="PF18029">
    <property type="entry name" value="Glyoxalase_6"/>
    <property type="match status" value="2"/>
</dbReference>
<dbReference type="EMBL" id="LR134350">
    <property type="protein sequence ID" value="VEG28225.1"/>
    <property type="molecule type" value="Genomic_DNA"/>
</dbReference>
<dbReference type="RefSeq" id="WP_126382510.1">
    <property type="nucleotide sequence ID" value="NZ_LR134350.1"/>
</dbReference>
<feature type="domain" description="VOC" evidence="1">
    <location>
        <begin position="144"/>
        <end position="261"/>
    </location>
</feature>
<gene>
    <name evidence="2" type="ORF">NCTC11636_01427</name>
</gene>
<dbReference type="InterPro" id="IPR037523">
    <property type="entry name" value="VOC_core"/>
</dbReference>
<dbReference type="InterPro" id="IPR029068">
    <property type="entry name" value="Glyas_Bleomycin-R_OHBP_Dase"/>
</dbReference>
<dbReference type="PANTHER" id="PTHR33993:SF14">
    <property type="entry name" value="GB|AAF24581.1"/>
    <property type="match status" value="1"/>
</dbReference>
<proteinExistence type="predicted"/>
<organism evidence="2 3">
    <name type="scientific">Actinomyces howellii</name>
    <dbReference type="NCBI Taxonomy" id="52771"/>
    <lineage>
        <taxon>Bacteria</taxon>
        <taxon>Bacillati</taxon>
        <taxon>Actinomycetota</taxon>
        <taxon>Actinomycetes</taxon>
        <taxon>Actinomycetales</taxon>
        <taxon>Actinomycetaceae</taxon>
        <taxon>Actinomyces</taxon>
    </lineage>
</organism>
<name>A0A448HHB4_9ACTO</name>
<evidence type="ECO:0000313" key="2">
    <source>
        <dbReference type="EMBL" id="VEG28225.1"/>
    </source>
</evidence>
<dbReference type="PROSITE" id="PS51819">
    <property type="entry name" value="VOC"/>
    <property type="match status" value="2"/>
</dbReference>
<evidence type="ECO:0000259" key="1">
    <source>
        <dbReference type="PROSITE" id="PS51819"/>
    </source>
</evidence>
<dbReference type="Gene3D" id="3.10.180.10">
    <property type="entry name" value="2,3-Dihydroxybiphenyl 1,2-Dioxygenase, domain 1"/>
    <property type="match status" value="2"/>
</dbReference>
<dbReference type="AlphaFoldDB" id="A0A448HHB4"/>
<sequence>MTPATTEEATASLPEGRPCWIELYTPDTTASASFYRELLGWETTEPGDGSPLGTELRNAGRLIGSIESSQDDPETAGWRVTLLVDDVEATVAATPDAGGTVVLPAMEVEGTGMTWALLRDADGALLGVLADPEALEPHPLEAGMPVWYEVLARDLERGAEFYRGALGWTTHREEAGGTVFPYYTNGSGPAAVCGIGDIAVFGRQDTEPAWRVYLGVSDLDEAVGRVRELGGTVREEPSDSPWGRLAEVADPHGAVLRLCQV</sequence>
<dbReference type="CDD" id="cd07247">
    <property type="entry name" value="SgaA_N_like"/>
    <property type="match status" value="2"/>
</dbReference>
<evidence type="ECO:0000313" key="3">
    <source>
        <dbReference type="Proteomes" id="UP000266895"/>
    </source>
</evidence>
<dbReference type="Proteomes" id="UP000266895">
    <property type="component" value="Chromosome"/>
</dbReference>
<feature type="domain" description="VOC" evidence="1">
    <location>
        <begin position="17"/>
        <end position="131"/>
    </location>
</feature>
<accession>A0A448HHB4</accession>
<reference evidence="2 3" key="1">
    <citation type="submission" date="2018-12" db="EMBL/GenBank/DDBJ databases">
        <authorList>
            <consortium name="Pathogen Informatics"/>
        </authorList>
    </citation>
    <scope>NUCLEOTIDE SEQUENCE [LARGE SCALE GENOMIC DNA]</scope>
    <source>
        <strain evidence="2 3">NCTC11636</strain>
    </source>
</reference>
<dbReference type="InterPro" id="IPR041581">
    <property type="entry name" value="Glyoxalase_6"/>
</dbReference>